<dbReference type="EMBL" id="CAWYQH010000090">
    <property type="protein sequence ID" value="CAK8682300.1"/>
    <property type="molecule type" value="Genomic_DNA"/>
</dbReference>
<gene>
    <name evidence="1" type="ORF">CVLEPA_LOCUS12978</name>
</gene>
<sequence length="79" mass="8985">MAREHGKVSALDQSPPNIDHVCLYFILLRNNGAVTNLKENEHIDALGNDDVTKDVAFSERSWIDAKFLSCFLQQHFSPR</sequence>
<dbReference type="Proteomes" id="UP001642483">
    <property type="component" value="Unassembled WGS sequence"/>
</dbReference>
<accession>A0ABP0FT77</accession>
<evidence type="ECO:0000313" key="2">
    <source>
        <dbReference type="Proteomes" id="UP001642483"/>
    </source>
</evidence>
<reference evidence="1 2" key="1">
    <citation type="submission" date="2024-02" db="EMBL/GenBank/DDBJ databases">
        <authorList>
            <person name="Daric V."/>
            <person name="Darras S."/>
        </authorList>
    </citation>
    <scope>NUCLEOTIDE SEQUENCE [LARGE SCALE GENOMIC DNA]</scope>
</reference>
<organism evidence="1 2">
    <name type="scientific">Clavelina lepadiformis</name>
    <name type="common">Light-bulb sea squirt</name>
    <name type="synonym">Ascidia lepadiformis</name>
    <dbReference type="NCBI Taxonomy" id="159417"/>
    <lineage>
        <taxon>Eukaryota</taxon>
        <taxon>Metazoa</taxon>
        <taxon>Chordata</taxon>
        <taxon>Tunicata</taxon>
        <taxon>Ascidiacea</taxon>
        <taxon>Aplousobranchia</taxon>
        <taxon>Clavelinidae</taxon>
        <taxon>Clavelina</taxon>
    </lineage>
</organism>
<name>A0ABP0FT77_CLALP</name>
<keyword evidence="2" id="KW-1185">Reference proteome</keyword>
<protein>
    <submittedName>
        <fullName evidence="1">Uncharacterized protein</fullName>
    </submittedName>
</protein>
<evidence type="ECO:0000313" key="1">
    <source>
        <dbReference type="EMBL" id="CAK8682300.1"/>
    </source>
</evidence>
<comment type="caution">
    <text evidence="1">The sequence shown here is derived from an EMBL/GenBank/DDBJ whole genome shotgun (WGS) entry which is preliminary data.</text>
</comment>
<proteinExistence type="predicted"/>